<evidence type="ECO:0000259" key="1">
    <source>
        <dbReference type="Pfam" id="PF06568"/>
    </source>
</evidence>
<dbReference type="EMBL" id="CP073581">
    <property type="protein sequence ID" value="QUJ77033.1"/>
    <property type="molecule type" value="Genomic_DNA"/>
</dbReference>
<feature type="domain" description="YjiS-like" evidence="1">
    <location>
        <begin position="35"/>
        <end position="65"/>
    </location>
</feature>
<protein>
    <submittedName>
        <fullName evidence="2">DUF1127 domain-containing protein</fullName>
    </submittedName>
</protein>
<dbReference type="KEGG" id="sual:KDD17_03070"/>
<organism evidence="2 3">
    <name type="scientific">Sulfitobacter albidus</name>
    <dbReference type="NCBI Taxonomy" id="2829501"/>
    <lineage>
        <taxon>Bacteria</taxon>
        <taxon>Pseudomonadati</taxon>
        <taxon>Pseudomonadota</taxon>
        <taxon>Alphaproteobacteria</taxon>
        <taxon>Rhodobacterales</taxon>
        <taxon>Roseobacteraceae</taxon>
        <taxon>Sulfitobacter</taxon>
    </lineage>
</organism>
<keyword evidence="3" id="KW-1185">Reference proteome</keyword>
<dbReference type="AlphaFoldDB" id="A0A975JEL7"/>
<sequence length="81" mass="9116">MKETRPINHTGDPAVKTLIQSRRFHLSLRFPGLAALIRLQRSRAALARLDAAALRDIGITPDEARAEARRPIWDAPAHWRG</sequence>
<gene>
    <name evidence="2" type="ORF">KDD17_03070</name>
</gene>
<name>A0A975JEL7_9RHOB</name>
<accession>A0A975JEL7</accession>
<proteinExistence type="predicted"/>
<dbReference type="Proteomes" id="UP000683291">
    <property type="component" value="Chromosome 1"/>
</dbReference>
<reference evidence="2" key="1">
    <citation type="submission" date="2021-04" db="EMBL/GenBank/DDBJ databases">
        <title>Complete genome sequence for Sulfitobacter sp. strain JK7-1.</title>
        <authorList>
            <person name="Park S.-J."/>
        </authorList>
    </citation>
    <scope>NUCLEOTIDE SEQUENCE</scope>
    <source>
        <strain evidence="2">JK7-1</strain>
    </source>
</reference>
<dbReference type="Pfam" id="PF06568">
    <property type="entry name" value="YjiS-like"/>
    <property type="match status" value="1"/>
</dbReference>
<dbReference type="InterPro" id="IPR009506">
    <property type="entry name" value="YjiS-like"/>
</dbReference>
<evidence type="ECO:0000313" key="2">
    <source>
        <dbReference type="EMBL" id="QUJ77033.1"/>
    </source>
</evidence>
<evidence type="ECO:0000313" key="3">
    <source>
        <dbReference type="Proteomes" id="UP000683291"/>
    </source>
</evidence>